<evidence type="ECO:0008006" key="3">
    <source>
        <dbReference type="Google" id="ProtNLM"/>
    </source>
</evidence>
<reference evidence="1 2" key="1">
    <citation type="journal article" date="2011" name="Stand. Genomic Sci.">
        <title>Complete genome sequence of the gliding freshwater bacterium Fluviicola taffensis type strain (RW262).</title>
        <authorList>
            <person name="Woyke T."/>
            <person name="Chertkov O."/>
            <person name="Lapidus A."/>
            <person name="Nolan M."/>
            <person name="Lucas S."/>
            <person name="Del Rio T.G."/>
            <person name="Tice H."/>
            <person name="Cheng J.F."/>
            <person name="Tapia R."/>
            <person name="Han C."/>
            <person name="Goodwin L."/>
            <person name="Pitluck S."/>
            <person name="Liolios K."/>
            <person name="Pagani I."/>
            <person name="Ivanova N."/>
            <person name="Huntemann M."/>
            <person name="Mavromatis K."/>
            <person name="Mikhailova N."/>
            <person name="Pati A."/>
            <person name="Chen A."/>
            <person name="Palaniappan K."/>
            <person name="Land M."/>
            <person name="Hauser L."/>
            <person name="Brambilla E.M."/>
            <person name="Rohde M."/>
            <person name="Mwirichia R."/>
            <person name="Sikorski J."/>
            <person name="Tindall B.J."/>
            <person name="Goker M."/>
            <person name="Bristow J."/>
            <person name="Eisen J.A."/>
            <person name="Markowitz V."/>
            <person name="Hugenholtz P."/>
            <person name="Klenk H.P."/>
            <person name="Kyrpides N.C."/>
        </authorList>
    </citation>
    <scope>NUCLEOTIDE SEQUENCE [LARGE SCALE GENOMIC DNA]</scope>
    <source>
        <strain evidence="2">DSM 16823 / RW262 / RW262</strain>
    </source>
</reference>
<keyword evidence="2" id="KW-1185">Reference proteome</keyword>
<reference evidence="2" key="2">
    <citation type="submission" date="2011-02" db="EMBL/GenBank/DDBJ databases">
        <title>The complete genome of Fluviicola taffensis DSM 16823.</title>
        <authorList>
            <consortium name="US DOE Joint Genome Institute (JGI-PGF)"/>
            <person name="Lucas S."/>
            <person name="Copeland A."/>
            <person name="Lapidus A."/>
            <person name="Bruce D."/>
            <person name="Goodwin L."/>
            <person name="Pitluck S."/>
            <person name="Kyrpides N."/>
            <person name="Mavromatis K."/>
            <person name="Ivanova N."/>
            <person name="Mikhailova N."/>
            <person name="Pagani I."/>
            <person name="Chertkov O."/>
            <person name="Detter J.C."/>
            <person name="Han C."/>
            <person name="Tapia R."/>
            <person name="Land M."/>
            <person name="Hauser L."/>
            <person name="Markowitz V."/>
            <person name="Cheng J.-F."/>
            <person name="Hugenholtz P."/>
            <person name="Woyke T."/>
            <person name="Wu D."/>
            <person name="Tindall B."/>
            <person name="Pomrenke H.G."/>
            <person name="Brambilla E."/>
            <person name="Klenk H.-P."/>
            <person name="Eisen J.A."/>
        </authorList>
    </citation>
    <scope>NUCLEOTIDE SEQUENCE [LARGE SCALE GENOMIC DNA]</scope>
    <source>
        <strain evidence="2">DSM 16823 / RW262 / RW262</strain>
    </source>
</reference>
<dbReference type="HOGENOM" id="CLU_1308615_0_0_10"/>
<proteinExistence type="predicted"/>
<name>F2IDK7_FLUTR</name>
<evidence type="ECO:0000313" key="1">
    <source>
        <dbReference type="EMBL" id="AEA43380.1"/>
    </source>
</evidence>
<accession>F2IDK7</accession>
<sequence precursor="true">MKNKFLIILAIAQVIFFSSCNLKETSILDKSLKTTIDENSCLIALKSTSDNNKRNVVLTTQCESDSILFYGKVLYDFVSNLSKEGVHFDNYSIQNISNQELVSFDKNEWIIISAKRKIFDKIVDELQTKNYKKMYALLSTEIKSKISYEDMKSNVKTLLKSKYNKFEGLSLMSVNGEKYISLSRTNGKNRILITFSFEKSNDKVYGYSLE</sequence>
<dbReference type="EMBL" id="CP002542">
    <property type="protein sequence ID" value="AEA43380.1"/>
    <property type="molecule type" value="Genomic_DNA"/>
</dbReference>
<dbReference type="AlphaFoldDB" id="F2IDK7"/>
<dbReference type="STRING" id="755732.Fluta_1386"/>
<dbReference type="PROSITE" id="PS51257">
    <property type="entry name" value="PROKAR_LIPOPROTEIN"/>
    <property type="match status" value="1"/>
</dbReference>
<dbReference type="Proteomes" id="UP000007463">
    <property type="component" value="Chromosome"/>
</dbReference>
<dbReference type="KEGG" id="fte:Fluta_1386"/>
<dbReference type="RefSeq" id="WP_013686151.1">
    <property type="nucleotide sequence ID" value="NC_015321.1"/>
</dbReference>
<gene>
    <name evidence="1" type="ordered locus">Fluta_1386</name>
</gene>
<protein>
    <recommendedName>
        <fullName evidence="3">Lipoprotein</fullName>
    </recommendedName>
</protein>
<evidence type="ECO:0000313" key="2">
    <source>
        <dbReference type="Proteomes" id="UP000007463"/>
    </source>
</evidence>
<organism evidence="1 2">
    <name type="scientific">Fluviicola taffensis (strain DSM 16823 / NCIMB 13979 / RW262)</name>
    <dbReference type="NCBI Taxonomy" id="755732"/>
    <lineage>
        <taxon>Bacteria</taxon>
        <taxon>Pseudomonadati</taxon>
        <taxon>Bacteroidota</taxon>
        <taxon>Flavobacteriia</taxon>
        <taxon>Flavobacteriales</taxon>
        <taxon>Crocinitomicaceae</taxon>
        <taxon>Fluviicola</taxon>
    </lineage>
</organism>